<dbReference type="Proteomes" id="UP000466906">
    <property type="component" value="Chromosome"/>
</dbReference>
<evidence type="ECO:0000256" key="3">
    <source>
        <dbReference type="ARBA" id="ARBA00022553"/>
    </source>
</evidence>
<comment type="catalytic activity">
    <reaction evidence="1">
        <text>ATP + protein L-histidine = ADP + protein N-phospho-L-histidine.</text>
        <dbReference type="EC" id="2.7.13.3"/>
    </reaction>
</comment>
<dbReference type="GO" id="GO:0005524">
    <property type="term" value="F:ATP binding"/>
    <property type="evidence" value="ECO:0007669"/>
    <property type="project" value="UniProtKB-KW"/>
</dbReference>
<name>A0A6N4USM0_9MYCO</name>
<dbReference type="Pfam" id="PF07730">
    <property type="entry name" value="HisKA_3"/>
    <property type="match status" value="1"/>
</dbReference>
<evidence type="ECO:0000256" key="9">
    <source>
        <dbReference type="SAM" id="Coils"/>
    </source>
</evidence>
<keyword evidence="4" id="KW-0808">Transferase</keyword>
<dbReference type="KEGG" id="malv:MALV_31710"/>
<feature type="transmembrane region" description="Helical" evidence="10">
    <location>
        <begin position="178"/>
        <end position="196"/>
    </location>
</feature>
<dbReference type="EMBL" id="AP022565">
    <property type="protein sequence ID" value="BBX28046.1"/>
    <property type="molecule type" value="Genomic_DNA"/>
</dbReference>
<keyword evidence="5" id="KW-0547">Nucleotide-binding</keyword>
<dbReference type="InterPro" id="IPR011712">
    <property type="entry name" value="Sig_transdc_His_kin_sub3_dim/P"/>
</dbReference>
<keyword evidence="10" id="KW-0812">Transmembrane</keyword>
<dbReference type="EC" id="2.7.13.3" evidence="2"/>
<feature type="transmembrane region" description="Helical" evidence="10">
    <location>
        <begin position="110"/>
        <end position="131"/>
    </location>
</feature>
<feature type="domain" description="Signal transduction histidine kinase subgroup 3 dimerisation and phosphoacceptor" evidence="11">
    <location>
        <begin position="220"/>
        <end position="284"/>
    </location>
</feature>
<dbReference type="GO" id="GO:0000155">
    <property type="term" value="F:phosphorelay sensor kinase activity"/>
    <property type="evidence" value="ECO:0007669"/>
    <property type="project" value="InterPro"/>
</dbReference>
<dbReference type="Gene3D" id="1.20.5.1930">
    <property type="match status" value="1"/>
</dbReference>
<evidence type="ECO:0000256" key="10">
    <source>
        <dbReference type="SAM" id="Phobius"/>
    </source>
</evidence>
<keyword evidence="10" id="KW-0472">Membrane</keyword>
<dbReference type="Gene3D" id="3.30.565.10">
    <property type="entry name" value="Histidine kinase-like ATPase, C-terminal domain"/>
    <property type="match status" value="1"/>
</dbReference>
<feature type="transmembrane region" description="Helical" evidence="10">
    <location>
        <begin position="151"/>
        <end position="171"/>
    </location>
</feature>
<evidence type="ECO:0000313" key="13">
    <source>
        <dbReference type="Proteomes" id="UP000466906"/>
    </source>
</evidence>
<dbReference type="GO" id="GO:0016020">
    <property type="term" value="C:membrane"/>
    <property type="evidence" value="ECO:0007669"/>
    <property type="project" value="InterPro"/>
</dbReference>
<sequence>MLKSGTRESAPGKSDCSRRRSSTFTFYDQRMLGSIACALRAHARRRGYALPVGYNWAIVLAFDTTVMGAGVVAMLQRPMADHPAGLLAVVVCVAPFALFYLSGVDFKAPIVWATWTTSTAILLFATATPVANDFAPLIAVLMVGEVASLSGMWAGFLASLTAATLLLTAAAQHRLDALPLYLGILGMGWLVGYLVHTQQQLMREQQESQAAQARHAAADERRRIAREVHDVIAHSLSVTLLHVTGARRGLQQDRDVDDAVEALEQAERLGRQAMADIRRTVGLLDGAPMGMAPEPGVDDICFLIDDFVRAGLDVNFDATGRTDVVSAAVGLALYRIAQESLANIAKHAPDAESTVLLRISRTSATLTVTNRLPVPTVAVKNRRDVEGRGTRGMRQRVELLGGIISVGPADDGWSVRTNIPLDDTDRAPHWCPVVS</sequence>
<keyword evidence="9" id="KW-0175">Coiled coil</keyword>
<keyword evidence="7" id="KW-0067">ATP-binding</keyword>
<evidence type="ECO:0000256" key="5">
    <source>
        <dbReference type="ARBA" id="ARBA00022741"/>
    </source>
</evidence>
<dbReference type="CDD" id="cd16917">
    <property type="entry name" value="HATPase_UhpB-NarQ-NarX-like"/>
    <property type="match status" value="1"/>
</dbReference>
<accession>A0A6N4USM0</accession>
<dbReference type="InterPro" id="IPR036890">
    <property type="entry name" value="HATPase_C_sf"/>
</dbReference>
<dbReference type="GO" id="GO:0046983">
    <property type="term" value="F:protein dimerization activity"/>
    <property type="evidence" value="ECO:0007669"/>
    <property type="project" value="InterPro"/>
</dbReference>
<keyword evidence="13" id="KW-1185">Reference proteome</keyword>
<evidence type="ECO:0000313" key="12">
    <source>
        <dbReference type="EMBL" id="BBX28046.1"/>
    </source>
</evidence>
<gene>
    <name evidence="12" type="ORF">MALV_31710</name>
</gene>
<feature type="coiled-coil region" evidence="9">
    <location>
        <begin position="194"/>
        <end position="223"/>
    </location>
</feature>
<dbReference type="SUPFAM" id="SSF55874">
    <property type="entry name" value="ATPase domain of HSP90 chaperone/DNA topoisomerase II/histidine kinase"/>
    <property type="match status" value="1"/>
</dbReference>
<feature type="transmembrane region" description="Helical" evidence="10">
    <location>
        <begin position="82"/>
        <end position="103"/>
    </location>
</feature>
<evidence type="ECO:0000256" key="1">
    <source>
        <dbReference type="ARBA" id="ARBA00000085"/>
    </source>
</evidence>
<dbReference type="AlphaFoldDB" id="A0A6N4USM0"/>
<feature type="transmembrane region" description="Helical" evidence="10">
    <location>
        <begin position="54"/>
        <end position="76"/>
    </location>
</feature>
<evidence type="ECO:0000256" key="6">
    <source>
        <dbReference type="ARBA" id="ARBA00022777"/>
    </source>
</evidence>
<evidence type="ECO:0000256" key="7">
    <source>
        <dbReference type="ARBA" id="ARBA00022840"/>
    </source>
</evidence>
<keyword evidence="6" id="KW-0418">Kinase</keyword>
<dbReference type="PANTHER" id="PTHR24421">
    <property type="entry name" value="NITRATE/NITRITE SENSOR PROTEIN NARX-RELATED"/>
    <property type="match status" value="1"/>
</dbReference>
<keyword evidence="8" id="KW-0902">Two-component regulatory system</keyword>
<keyword evidence="3" id="KW-0597">Phosphoprotein</keyword>
<protein>
    <recommendedName>
        <fullName evidence="2">histidine kinase</fullName>
        <ecNumber evidence="2">2.7.13.3</ecNumber>
    </recommendedName>
</protein>
<evidence type="ECO:0000256" key="2">
    <source>
        <dbReference type="ARBA" id="ARBA00012438"/>
    </source>
</evidence>
<dbReference type="PANTHER" id="PTHR24421:SF10">
    <property type="entry name" value="NITRATE_NITRITE SENSOR PROTEIN NARQ"/>
    <property type="match status" value="1"/>
</dbReference>
<evidence type="ECO:0000259" key="11">
    <source>
        <dbReference type="Pfam" id="PF07730"/>
    </source>
</evidence>
<keyword evidence="10" id="KW-1133">Transmembrane helix</keyword>
<evidence type="ECO:0000256" key="8">
    <source>
        <dbReference type="ARBA" id="ARBA00023012"/>
    </source>
</evidence>
<reference evidence="12 13" key="1">
    <citation type="journal article" date="2019" name="Emerg. Microbes Infect.">
        <title>Comprehensive subspecies identification of 175 nontuberculous mycobacteria species based on 7547 genomic profiles.</title>
        <authorList>
            <person name="Matsumoto Y."/>
            <person name="Kinjo T."/>
            <person name="Motooka D."/>
            <person name="Nabeya D."/>
            <person name="Jung N."/>
            <person name="Uechi K."/>
            <person name="Horii T."/>
            <person name="Iida T."/>
            <person name="Fujita J."/>
            <person name="Nakamura S."/>
        </authorList>
    </citation>
    <scope>NUCLEOTIDE SEQUENCE [LARGE SCALE GENOMIC DNA]</scope>
    <source>
        <strain evidence="12 13">JCM 12272</strain>
    </source>
</reference>
<proteinExistence type="predicted"/>
<evidence type="ECO:0000256" key="4">
    <source>
        <dbReference type="ARBA" id="ARBA00022679"/>
    </source>
</evidence>
<organism evidence="12 13">
    <name type="scientific">Mycolicibacterium alvei</name>
    <dbReference type="NCBI Taxonomy" id="67081"/>
    <lineage>
        <taxon>Bacteria</taxon>
        <taxon>Bacillati</taxon>
        <taxon>Actinomycetota</taxon>
        <taxon>Actinomycetes</taxon>
        <taxon>Mycobacteriales</taxon>
        <taxon>Mycobacteriaceae</taxon>
        <taxon>Mycolicibacterium</taxon>
    </lineage>
</organism>
<dbReference type="InterPro" id="IPR050482">
    <property type="entry name" value="Sensor_HK_TwoCompSys"/>
</dbReference>